<reference evidence="9" key="2">
    <citation type="submission" date="2020-08" db="EMBL/GenBank/DDBJ databases">
        <authorList>
            <person name="Kikuchi T."/>
        </authorList>
    </citation>
    <scope>NUCLEOTIDE SEQUENCE</scope>
    <source>
        <strain evidence="8">Ka4C1</strain>
    </source>
</reference>
<evidence type="ECO:0000313" key="10">
    <source>
        <dbReference type="Proteomes" id="UP000095284"/>
    </source>
</evidence>
<feature type="transmembrane region" description="Helical" evidence="7">
    <location>
        <begin position="107"/>
        <end position="136"/>
    </location>
</feature>
<feature type="transmembrane region" description="Helical" evidence="7">
    <location>
        <begin position="156"/>
        <end position="180"/>
    </location>
</feature>
<evidence type="ECO:0000256" key="5">
    <source>
        <dbReference type="ARBA" id="ARBA00023136"/>
    </source>
</evidence>
<name>A0A1I7SW08_BURXY</name>
<feature type="transmembrane region" description="Helical" evidence="7">
    <location>
        <begin position="229"/>
        <end position="248"/>
    </location>
</feature>
<keyword evidence="6" id="KW-0813">Transport</keyword>
<dbReference type="InterPro" id="IPR000425">
    <property type="entry name" value="MIP"/>
</dbReference>
<dbReference type="GO" id="GO:0015250">
    <property type="term" value="F:water channel activity"/>
    <property type="evidence" value="ECO:0007669"/>
    <property type="project" value="TreeGrafter"/>
</dbReference>
<evidence type="ECO:0000256" key="6">
    <source>
        <dbReference type="RuleBase" id="RU000477"/>
    </source>
</evidence>
<dbReference type="SUPFAM" id="SSF81338">
    <property type="entry name" value="Aquaporin-like"/>
    <property type="match status" value="1"/>
</dbReference>
<dbReference type="Pfam" id="PF00230">
    <property type="entry name" value="MIP"/>
    <property type="match status" value="1"/>
</dbReference>
<evidence type="ECO:0000313" key="8">
    <source>
        <dbReference type="EMBL" id="CAD5216053.1"/>
    </source>
</evidence>
<feature type="transmembrane region" description="Helical" evidence="7">
    <location>
        <begin position="36"/>
        <end position="61"/>
    </location>
</feature>
<dbReference type="Proteomes" id="UP000095284">
    <property type="component" value="Unplaced"/>
</dbReference>
<dbReference type="OrthoDB" id="5863989at2759"/>
<protein>
    <submittedName>
        <fullName evidence="8">(pine wood nematode) hypothetical protein</fullName>
    </submittedName>
</protein>
<keyword evidence="4 7" id="KW-1133">Transmembrane helix</keyword>
<dbReference type="GO" id="GO:0005886">
    <property type="term" value="C:plasma membrane"/>
    <property type="evidence" value="ECO:0007669"/>
    <property type="project" value="TreeGrafter"/>
</dbReference>
<dbReference type="EMBL" id="CAJFDI010000002">
    <property type="protein sequence ID" value="CAD5216053.1"/>
    <property type="molecule type" value="Genomic_DNA"/>
</dbReference>
<evidence type="ECO:0000313" key="11">
    <source>
        <dbReference type="Proteomes" id="UP000659654"/>
    </source>
</evidence>
<dbReference type="Gene3D" id="1.20.1080.10">
    <property type="entry name" value="Glycerol uptake facilitator protein"/>
    <property type="match status" value="1"/>
</dbReference>
<dbReference type="PRINTS" id="PR00783">
    <property type="entry name" value="MINTRINSICP"/>
</dbReference>
<dbReference type="AlphaFoldDB" id="A0A1I7SW08"/>
<dbReference type="Proteomes" id="UP000659654">
    <property type="component" value="Unassembled WGS sequence"/>
</dbReference>
<keyword evidence="3 6" id="KW-0812">Transmembrane</keyword>
<dbReference type="EMBL" id="CAJFCV020000002">
    <property type="protein sequence ID" value="CAG9098620.1"/>
    <property type="molecule type" value="Genomic_DNA"/>
</dbReference>
<dbReference type="WBParaSite" id="BXY_1723800.1">
    <property type="protein sequence ID" value="BXY_1723800.1"/>
    <property type="gene ID" value="BXY_1723800"/>
</dbReference>
<evidence type="ECO:0000256" key="7">
    <source>
        <dbReference type="SAM" id="Phobius"/>
    </source>
</evidence>
<organism evidence="10 12">
    <name type="scientific">Bursaphelenchus xylophilus</name>
    <name type="common">Pinewood nematode worm</name>
    <name type="synonym">Aphelenchoides xylophilus</name>
    <dbReference type="NCBI Taxonomy" id="6326"/>
    <lineage>
        <taxon>Eukaryota</taxon>
        <taxon>Metazoa</taxon>
        <taxon>Ecdysozoa</taxon>
        <taxon>Nematoda</taxon>
        <taxon>Chromadorea</taxon>
        <taxon>Rhabditida</taxon>
        <taxon>Tylenchina</taxon>
        <taxon>Tylenchomorpha</taxon>
        <taxon>Aphelenchoidea</taxon>
        <taxon>Aphelenchoididae</taxon>
        <taxon>Bursaphelenchus</taxon>
    </lineage>
</organism>
<accession>A0A1I7SW08</accession>
<evidence type="ECO:0000256" key="1">
    <source>
        <dbReference type="ARBA" id="ARBA00004141"/>
    </source>
</evidence>
<evidence type="ECO:0000256" key="2">
    <source>
        <dbReference type="ARBA" id="ARBA00006175"/>
    </source>
</evidence>
<gene>
    <name evidence="8" type="ORF">BXYJ_LOCUS4337</name>
</gene>
<sequence length="263" mass="28687">MKVHKLAASKPTQVEITGATEKDVSRPRAIEPCDFFFRYMFGEFFGTLLLTFLGAYFLLFYSHNSTVSVLSMGCVRFVLMYLFGEVCDAEFNPAISLGQLFCLRRPIFLSLSIISGQLFGAFIGQVLFASLGQAIIPSAKILNTTVQESSVLSFESTLALEITSTFLFVIVFLTTGSFYCMSAVTIITMSLSCEAGNTVRANGNLARSLAQSVIAAIWSKEHPFRHMDAVIAAAIMTPLVGAAVFWVLNSVKEISEVEDDSAA</sequence>
<dbReference type="InterPro" id="IPR023271">
    <property type="entry name" value="Aquaporin-like"/>
</dbReference>
<evidence type="ECO:0000313" key="9">
    <source>
        <dbReference type="EMBL" id="CAG9098620.1"/>
    </source>
</evidence>
<evidence type="ECO:0000313" key="12">
    <source>
        <dbReference type="WBParaSite" id="BXY_1723800.1"/>
    </source>
</evidence>
<dbReference type="SMR" id="A0A1I7SW08"/>
<dbReference type="PANTHER" id="PTHR19139">
    <property type="entry name" value="AQUAPORIN TRANSPORTER"/>
    <property type="match status" value="1"/>
</dbReference>
<dbReference type="PANTHER" id="PTHR19139:SF199">
    <property type="entry name" value="MIP17260P"/>
    <property type="match status" value="1"/>
</dbReference>
<keyword evidence="5 7" id="KW-0472">Membrane</keyword>
<evidence type="ECO:0000256" key="4">
    <source>
        <dbReference type="ARBA" id="ARBA00022989"/>
    </source>
</evidence>
<proteinExistence type="inferred from homology"/>
<dbReference type="Proteomes" id="UP000582659">
    <property type="component" value="Unassembled WGS sequence"/>
</dbReference>
<keyword evidence="11" id="KW-1185">Reference proteome</keyword>
<comment type="subcellular location">
    <subcellularLocation>
        <location evidence="1">Membrane</location>
        <topology evidence="1">Multi-pass membrane protein</topology>
    </subcellularLocation>
</comment>
<evidence type="ECO:0000256" key="3">
    <source>
        <dbReference type="ARBA" id="ARBA00022692"/>
    </source>
</evidence>
<feature type="transmembrane region" description="Helical" evidence="7">
    <location>
        <begin position="67"/>
        <end position="86"/>
    </location>
</feature>
<reference evidence="12" key="1">
    <citation type="submission" date="2016-11" db="UniProtKB">
        <authorList>
            <consortium name="WormBaseParasite"/>
        </authorList>
    </citation>
    <scope>IDENTIFICATION</scope>
</reference>
<comment type="similarity">
    <text evidence="2 6">Belongs to the MIP/aquaporin (TC 1.A.8) family.</text>
</comment>
<dbReference type="InterPro" id="IPR034294">
    <property type="entry name" value="Aquaporin_transptr"/>
</dbReference>